<keyword evidence="2" id="KW-0560">Oxidoreductase</keyword>
<evidence type="ECO:0000313" key="3">
    <source>
        <dbReference type="Proteomes" id="UP000050465"/>
    </source>
</evidence>
<dbReference type="InterPro" id="IPR006905">
    <property type="entry name" value="Flavin_halogenase"/>
</dbReference>
<dbReference type="EC" id="1.14.14.-" evidence="2"/>
<dbReference type="SUPFAM" id="SSF51905">
    <property type="entry name" value="FAD/NAD(P)-binding domain"/>
    <property type="match status" value="1"/>
</dbReference>
<dbReference type="STRING" id="1666911.HLUCCA11_21305"/>
<gene>
    <name evidence="2" type="primary">cts4</name>
    <name evidence="2" type="ORF">HLUCCA11_21305</name>
</gene>
<reference evidence="2 3" key="1">
    <citation type="submission" date="2015-09" db="EMBL/GenBank/DDBJ databases">
        <title>Identification and resolution of microdiversity through metagenomic sequencing of parallel consortia.</title>
        <authorList>
            <person name="Nelson W.C."/>
            <person name="Romine M.F."/>
            <person name="Lindemann S.R."/>
        </authorList>
    </citation>
    <scope>NUCLEOTIDE SEQUENCE [LARGE SCALE GENOMIC DNA]</scope>
    <source>
        <strain evidence="2">Ana</strain>
    </source>
</reference>
<proteinExistence type="inferred from homology"/>
<dbReference type="GO" id="GO:0004497">
    <property type="term" value="F:monooxygenase activity"/>
    <property type="evidence" value="ECO:0007669"/>
    <property type="project" value="InterPro"/>
</dbReference>
<dbReference type="EMBL" id="LJZR01000054">
    <property type="protein sequence ID" value="KPQ32518.1"/>
    <property type="molecule type" value="Genomic_DNA"/>
</dbReference>
<dbReference type="PATRIC" id="fig|1666911.3.peg.3225"/>
<comment type="similarity">
    <text evidence="1">Belongs to the flavin-dependent halogenase family. Bacterial tryptophan halogenase subfamily.</text>
</comment>
<name>A0A0P7YPZ1_9CYAN</name>
<evidence type="ECO:0000313" key="2">
    <source>
        <dbReference type="EMBL" id="KPQ32518.1"/>
    </source>
</evidence>
<dbReference type="PANTHER" id="PTHR43747">
    <property type="entry name" value="FAD-BINDING PROTEIN"/>
    <property type="match status" value="1"/>
</dbReference>
<dbReference type="AlphaFoldDB" id="A0A0P7YPZ1"/>
<dbReference type="Proteomes" id="UP000050465">
    <property type="component" value="Unassembled WGS sequence"/>
</dbReference>
<accession>A0A0P7YPZ1</accession>
<dbReference type="InterPro" id="IPR050816">
    <property type="entry name" value="Flavin-dep_Halogenase_NPB"/>
</dbReference>
<dbReference type="Pfam" id="PF04820">
    <property type="entry name" value="Trp_halogenase"/>
    <property type="match status" value="1"/>
</dbReference>
<dbReference type="Gene3D" id="3.50.50.60">
    <property type="entry name" value="FAD/NAD(P)-binding domain"/>
    <property type="match status" value="1"/>
</dbReference>
<dbReference type="InterPro" id="IPR036188">
    <property type="entry name" value="FAD/NAD-bd_sf"/>
</dbReference>
<comment type="caution">
    <text evidence="2">The sequence shown here is derived from an EMBL/GenBank/DDBJ whole genome shotgun (WGS) entry which is preliminary data.</text>
</comment>
<evidence type="ECO:0000256" key="1">
    <source>
        <dbReference type="ARBA" id="ARBA00038396"/>
    </source>
</evidence>
<dbReference type="PANTHER" id="PTHR43747:SF1">
    <property type="entry name" value="SLR1998 PROTEIN"/>
    <property type="match status" value="1"/>
</dbReference>
<organism evidence="2 3">
    <name type="scientific">Phormidesmis priestleyi Ana</name>
    <dbReference type="NCBI Taxonomy" id="1666911"/>
    <lineage>
        <taxon>Bacteria</taxon>
        <taxon>Bacillati</taxon>
        <taxon>Cyanobacteriota</taxon>
        <taxon>Cyanophyceae</taxon>
        <taxon>Leptolyngbyales</taxon>
        <taxon>Leptolyngbyaceae</taxon>
        <taxon>Phormidesmis</taxon>
    </lineage>
</organism>
<sequence>MSSFYPEKANDPNIFDVVICGAGLAGLTLARQLRLENPHLKVALFDRTSRPFPDACLKVGESSVEVGTNYYGTRLKLNSYFAQKHVPKLGLRFFFGNTRGPFEDRPEVGAINFPEVPSFQIDRGILENDLREMVIEDGAYLFEGFSIQDIQMGKDDAPHQVKVQGPDKEGHIVHCRWVVDATGRRRMLQQKFGLDTPNGHSASAAWFRLEGRIDVDDLVPASNTHWHGRMPTRTRFYSTNHLMGKGYWVWLIPLGSGNTSIGIVASQHIHPINTYNSYEKALDWLQEYEPILAEHIKDKRPLDFLCYKNYSYSSHQVLSDERWTCVGEAGLFLDPFYSPGSDFICMGNIMTQSMIVADLEGTLNREYVEDLNALFLMINEGFLDLYRNSYAIWGNAHVMTAKILFDWSIYWAFFAQLCFQDIIARQDTVKELFNIGKAYLDLNAKAQQLFRDWGQHCKSRTPFEFLNPFEVPYVLQTHVELANPRTPQETLDYLYENISIFEQWLDSLAAQASIEFEPHVLEEFRGAKWFAHVPSEKSTAILDEATRMIRKRMDDEMRPVFGSAEAAELTTAFASSVEAFA</sequence>
<protein>
    <submittedName>
        <fullName evidence="2">FADH2 O2-dependent halogenase II</fullName>
        <ecNumber evidence="2">1.14.14.-</ecNumber>
    </submittedName>
</protein>